<organism evidence="2 3">
    <name type="scientific">Erythrobacter longus</name>
    <dbReference type="NCBI Taxonomy" id="1044"/>
    <lineage>
        <taxon>Bacteria</taxon>
        <taxon>Pseudomonadati</taxon>
        <taxon>Pseudomonadota</taxon>
        <taxon>Alphaproteobacteria</taxon>
        <taxon>Sphingomonadales</taxon>
        <taxon>Erythrobacteraceae</taxon>
        <taxon>Erythrobacter/Porphyrobacter group</taxon>
        <taxon>Erythrobacter</taxon>
    </lineage>
</organism>
<dbReference type="AlphaFoldDB" id="A0A074MH42"/>
<dbReference type="RefSeq" id="WP_034958486.1">
    <property type="nucleotide sequence ID" value="NZ_JMIW01000001.1"/>
</dbReference>
<protein>
    <recommendedName>
        <fullName evidence="4">DUF4154 domain-containing protein</fullName>
    </recommendedName>
</protein>
<feature type="signal peptide" evidence="1">
    <location>
        <begin position="1"/>
        <end position="29"/>
    </location>
</feature>
<accession>A0A074MH42</accession>
<feature type="chain" id="PRO_5001697192" description="DUF4154 domain-containing protein" evidence="1">
    <location>
        <begin position="30"/>
        <end position="175"/>
    </location>
</feature>
<keyword evidence="3" id="KW-1185">Reference proteome</keyword>
<gene>
    <name evidence="2" type="ORF">EH31_05430</name>
</gene>
<dbReference type="Pfam" id="PF13689">
    <property type="entry name" value="DUF4154"/>
    <property type="match status" value="1"/>
</dbReference>
<dbReference type="Proteomes" id="UP000027647">
    <property type="component" value="Unassembled WGS sequence"/>
</dbReference>
<reference evidence="2 3" key="1">
    <citation type="submission" date="2014-04" db="EMBL/GenBank/DDBJ databases">
        <title>A comprehensive comparison of genomes of Erythrobacter spp. strains.</title>
        <authorList>
            <person name="Zheng Q."/>
        </authorList>
    </citation>
    <scope>NUCLEOTIDE SEQUENCE [LARGE SCALE GENOMIC DNA]</scope>
    <source>
        <strain evidence="2 3">DSM 6997</strain>
    </source>
</reference>
<dbReference type="STRING" id="1044.EH31_05430"/>
<evidence type="ECO:0008006" key="4">
    <source>
        <dbReference type="Google" id="ProtNLM"/>
    </source>
</evidence>
<proteinExistence type="predicted"/>
<comment type="caution">
    <text evidence="2">The sequence shown here is derived from an EMBL/GenBank/DDBJ whole genome shotgun (WGS) entry which is preliminary data.</text>
</comment>
<evidence type="ECO:0000256" key="1">
    <source>
        <dbReference type="SAM" id="SignalP"/>
    </source>
</evidence>
<dbReference type="InterPro" id="IPR025293">
    <property type="entry name" value="YfiR/HmsC-like"/>
</dbReference>
<sequence>MFTISRFSKVLGKAVLTLATGALVVAPLAAQSSDPERLKAAIVFNVLRFVDLPDSGRGPMVFCVSANDPAARSFQAFSGRAVGSRTVSVRTVRNTAFNGCDVVYLGSASSRAVANASASGRLVMGDGRSFIDRGGSVGLVRMGSQIRFEINLDAAAKSNVRISSKLIRLAARVER</sequence>
<dbReference type="EMBL" id="JMIW01000001">
    <property type="protein sequence ID" value="KEO92110.1"/>
    <property type="molecule type" value="Genomic_DNA"/>
</dbReference>
<evidence type="ECO:0000313" key="3">
    <source>
        <dbReference type="Proteomes" id="UP000027647"/>
    </source>
</evidence>
<keyword evidence="1" id="KW-0732">Signal</keyword>
<dbReference type="OrthoDB" id="277577at2"/>
<name>A0A074MH42_ERYLO</name>
<evidence type="ECO:0000313" key="2">
    <source>
        <dbReference type="EMBL" id="KEO92110.1"/>
    </source>
</evidence>